<name>A0A8H5CTA6_9AGAR</name>
<dbReference type="OrthoDB" id="2744793at2759"/>
<gene>
    <name evidence="2" type="ORF">D9758_015044</name>
</gene>
<feature type="transmembrane region" description="Helical" evidence="1">
    <location>
        <begin position="177"/>
        <end position="200"/>
    </location>
</feature>
<comment type="caution">
    <text evidence="2">The sequence shown here is derived from an EMBL/GenBank/DDBJ whole genome shotgun (WGS) entry which is preliminary data.</text>
</comment>
<reference evidence="2 3" key="1">
    <citation type="journal article" date="2020" name="ISME J.">
        <title>Uncovering the hidden diversity of litter-decomposition mechanisms in mushroom-forming fungi.</title>
        <authorList>
            <person name="Floudas D."/>
            <person name="Bentzer J."/>
            <person name="Ahren D."/>
            <person name="Johansson T."/>
            <person name="Persson P."/>
            <person name="Tunlid A."/>
        </authorList>
    </citation>
    <scope>NUCLEOTIDE SEQUENCE [LARGE SCALE GENOMIC DNA]</scope>
    <source>
        <strain evidence="2 3">CBS 291.85</strain>
    </source>
</reference>
<evidence type="ECO:0000256" key="1">
    <source>
        <dbReference type="SAM" id="Phobius"/>
    </source>
</evidence>
<feature type="transmembrane region" description="Helical" evidence="1">
    <location>
        <begin position="62"/>
        <end position="86"/>
    </location>
</feature>
<evidence type="ECO:0000313" key="2">
    <source>
        <dbReference type="EMBL" id="KAF5347475.1"/>
    </source>
</evidence>
<organism evidence="2 3">
    <name type="scientific">Tetrapyrgos nigripes</name>
    <dbReference type="NCBI Taxonomy" id="182062"/>
    <lineage>
        <taxon>Eukaryota</taxon>
        <taxon>Fungi</taxon>
        <taxon>Dikarya</taxon>
        <taxon>Basidiomycota</taxon>
        <taxon>Agaricomycotina</taxon>
        <taxon>Agaricomycetes</taxon>
        <taxon>Agaricomycetidae</taxon>
        <taxon>Agaricales</taxon>
        <taxon>Marasmiineae</taxon>
        <taxon>Marasmiaceae</taxon>
        <taxon>Tetrapyrgos</taxon>
    </lineage>
</organism>
<dbReference type="Proteomes" id="UP000559256">
    <property type="component" value="Unassembled WGS sequence"/>
</dbReference>
<evidence type="ECO:0000313" key="3">
    <source>
        <dbReference type="Proteomes" id="UP000559256"/>
    </source>
</evidence>
<feature type="transmembrane region" description="Helical" evidence="1">
    <location>
        <begin position="256"/>
        <end position="280"/>
    </location>
</feature>
<dbReference type="EMBL" id="JAACJM010000094">
    <property type="protein sequence ID" value="KAF5347475.1"/>
    <property type="molecule type" value="Genomic_DNA"/>
</dbReference>
<feature type="transmembrane region" description="Helical" evidence="1">
    <location>
        <begin position="221"/>
        <end position="244"/>
    </location>
</feature>
<proteinExistence type="predicted"/>
<dbReference type="AlphaFoldDB" id="A0A8H5CTA6"/>
<keyword evidence="1" id="KW-0472">Membrane</keyword>
<keyword evidence="1" id="KW-1133">Transmembrane helix</keyword>
<keyword evidence="1" id="KW-0812">Transmembrane</keyword>
<feature type="transmembrane region" description="Helical" evidence="1">
    <location>
        <begin position="32"/>
        <end position="50"/>
    </location>
</feature>
<accession>A0A8H5CTA6</accession>
<protein>
    <submittedName>
        <fullName evidence="2">Uncharacterized protein</fullName>
    </submittedName>
</protein>
<keyword evidence="3" id="KW-1185">Reference proteome</keyword>
<sequence>MSSGKTQESFPLTSDDLQILKGWMFSTAIDSLLYGINATLTFAVFYAILLQQNRPSKPQLALLSLLVVMLMITSASLILELAFIIIQIPLNGYNIANIRYVIQQVLHIEIAKPVIERLNYVIGDGIVVWRAWIMFPRDYTVKFALIICGTFADSGLASARVLHGGPAANGHGAQSSALVMCLPLLFTNATATALIGYKAWRHGQDISKNLKDCGKQVSKAHKILILLVESGMLYCGLWIAYLVISLTSSGEQAPSFQTFASAMPILATVYPVLIILVVAFEKSKEDMTSANDMSLSQSIRFASAQVPASQTSESEVESQTQRQVEISVL</sequence>